<feature type="compositionally biased region" description="Polar residues" evidence="1">
    <location>
        <begin position="297"/>
        <end position="316"/>
    </location>
</feature>
<dbReference type="InterPro" id="IPR018253">
    <property type="entry name" value="DnaJ_domain_CS"/>
</dbReference>
<dbReference type="InterPro" id="IPR036915">
    <property type="entry name" value="Cyclin-like_sf"/>
</dbReference>
<dbReference type="InterPro" id="IPR006357">
    <property type="entry name" value="HAD-SF_hydro_IIA"/>
</dbReference>
<reference evidence="3" key="1">
    <citation type="journal article" date="2020" name="Microb. Genom.">
        <title>Genetic diversity of clinical and environmental Mucorales isolates obtained from an investigation of mucormycosis cases among solid organ transplant recipients.</title>
        <authorList>
            <person name="Nguyen M.H."/>
            <person name="Kaul D."/>
            <person name="Muto C."/>
            <person name="Cheng S.J."/>
            <person name="Richter R.A."/>
            <person name="Bruno V.M."/>
            <person name="Liu G."/>
            <person name="Beyhan S."/>
            <person name="Sundermann A.J."/>
            <person name="Mounaud S."/>
            <person name="Pasculle A.W."/>
            <person name="Nierman W.C."/>
            <person name="Driscoll E."/>
            <person name="Cumbie R."/>
            <person name="Clancy C.J."/>
            <person name="Dupont C.L."/>
        </authorList>
    </citation>
    <scope>NUCLEOTIDE SEQUENCE</scope>
    <source>
        <strain evidence="3">GL11</strain>
    </source>
</reference>
<dbReference type="InterPro" id="IPR036869">
    <property type="entry name" value="J_dom_sf"/>
</dbReference>
<dbReference type="Gene3D" id="1.10.287.110">
    <property type="entry name" value="DnaJ domain"/>
    <property type="match status" value="1"/>
</dbReference>
<gene>
    <name evidence="3" type="ORF">G6F64_001788</name>
</gene>
<dbReference type="Pfam" id="PF13242">
    <property type="entry name" value="Hydrolase_like"/>
    <property type="match status" value="1"/>
</dbReference>
<dbReference type="InterPro" id="IPR013922">
    <property type="entry name" value="Cyclin_PHO80-like"/>
</dbReference>
<dbReference type="SUPFAM" id="SSF47954">
    <property type="entry name" value="Cyclin-like"/>
    <property type="match status" value="1"/>
</dbReference>
<name>A0A9P6XHJ2_RHIOR</name>
<dbReference type="SUPFAM" id="SSF56784">
    <property type="entry name" value="HAD-like"/>
    <property type="match status" value="1"/>
</dbReference>
<feature type="compositionally biased region" description="Polar residues" evidence="1">
    <location>
        <begin position="1"/>
        <end position="17"/>
    </location>
</feature>
<dbReference type="Gene3D" id="6.10.160.20">
    <property type="match status" value="1"/>
</dbReference>
<dbReference type="Gene3D" id="3.40.50.1000">
    <property type="entry name" value="HAD superfamily/HAD-like"/>
    <property type="match status" value="2"/>
</dbReference>
<dbReference type="InterPro" id="IPR036412">
    <property type="entry name" value="HAD-like_sf"/>
</dbReference>
<dbReference type="GO" id="GO:0016538">
    <property type="term" value="F:cyclin-dependent protein serine/threonine kinase regulator activity"/>
    <property type="evidence" value="ECO:0007669"/>
    <property type="project" value="TreeGrafter"/>
</dbReference>
<proteinExistence type="predicted"/>
<dbReference type="Pfam" id="PF13867">
    <property type="entry name" value="SAP30_Sin3_bdg"/>
    <property type="match status" value="1"/>
</dbReference>
<dbReference type="PROSITE" id="PS50076">
    <property type="entry name" value="DNAJ_2"/>
    <property type="match status" value="1"/>
</dbReference>
<dbReference type="EMBL" id="JAANQT010000144">
    <property type="protein sequence ID" value="KAG1314021.1"/>
    <property type="molecule type" value="Genomic_DNA"/>
</dbReference>
<dbReference type="OrthoDB" id="426235at2759"/>
<dbReference type="CDD" id="cd06257">
    <property type="entry name" value="DnaJ"/>
    <property type="match status" value="1"/>
</dbReference>
<sequence>MGVKQKPTQSTTMNGLNQVLDKERDREKRRRAAETNVGKEFQTVDFNSMDISILRKYARVHKIKVKSKTNKEELAAAVSRHFANQTVKELDTITCFLYTAHYKVLGLENNCSDEDIKKAYRKLALKYHPDKNHDPGAPERFKEISEAYQILSDPEKRRLYDNKDTFEQVPNATSKSSSDHYYKRHYMDHPLFSTFQFQTPDDLFRQFFNGQDPFQMFFDDPIFNGDRSYHNDSFDQTLGFSQRNSLFNSPLGGFSGTAKSVSTTTTIINGQKRTVTRIQDENGTRVIEEYGNGQQRVTVNGIEQSSSDNKSTQQKITYKKESGVNDSAAPVSTHIPINTSKISTASNKNVEPDRKPSQKSIGDENNTVKTPIRTSLEGFKQILEENKYNTIACDIYGVIHDGVKAYPYSKSALKALKDSNEHVLLLSNSTRLQDKLDAHMTAKFDLDSSHYERIISSGTLTKLFLQDIAECKEAGSLKRQSLCHATIIQDGKSRRMEPQEFNEKYLKTGKFFLAGDQDWQEPLYLHLAPTIQRDDHWEGIDFVLLGSIRGLFPETKPVDPFDEEAVQADYRPLLDRCLERQVPIICANPDVFAPNGVNEDGSTKLLICPGYIGQMYEKMGGAVLYFGKPFQSIYDYLIAQPSKDENSAHRIICVGDNVATDVRGATEAGLDTVMVLGGVHWEELKDAKDDEELKARVRELFPEYYYAIDIDYLTHMIVDMLSRLISHNDLIPLTQDNLTRFHSRSSPNISLSDYLRRIVKYTSIEKSCLLILLIYIDRICELHPHFTVSSLTVHRFLITAVTVSSKSLCDSYCTNSHYAKVGGISTQEINTLELEFLKLIDWHLSTTGPILQQYYANLVDQHSCYERITSDSSKDESKRQKRRRSSAEAIMTQLPMENRVNDKQKEDLDEERIQSHFNTLLDDESIPYIA</sequence>
<dbReference type="GO" id="GO:0019901">
    <property type="term" value="F:protein kinase binding"/>
    <property type="evidence" value="ECO:0007669"/>
    <property type="project" value="InterPro"/>
</dbReference>
<feature type="compositionally biased region" description="Polar residues" evidence="1">
    <location>
        <begin position="358"/>
        <end position="369"/>
    </location>
</feature>
<feature type="compositionally biased region" description="Polar residues" evidence="1">
    <location>
        <begin position="335"/>
        <end position="349"/>
    </location>
</feature>
<dbReference type="PROSITE" id="PS00636">
    <property type="entry name" value="DNAJ_1"/>
    <property type="match status" value="1"/>
</dbReference>
<dbReference type="InterPro" id="IPR001623">
    <property type="entry name" value="DnaJ_domain"/>
</dbReference>
<dbReference type="PANTHER" id="PTHR15615">
    <property type="match status" value="1"/>
</dbReference>
<dbReference type="InterPro" id="IPR038291">
    <property type="entry name" value="SAP30_C_sf"/>
</dbReference>
<evidence type="ECO:0000313" key="3">
    <source>
        <dbReference type="EMBL" id="KAG1314021.1"/>
    </source>
</evidence>
<dbReference type="AlphaFoldDB" id="A0A9P6XHJ2"/>
<feature type="domain" description="J" evidence="2">
    <location>
        <begin position="100"/>
        <end position="164"/>
    </location>
</feature>
<dbReference type="CDD" id="cd20558">
    <property type="entry name" value="CYCLIN_ScPCL7-like"/>
    <property type="match status" value="1"/>
</dbReference>
<dbReference type="Pfam" id="PF08613">
    <property type="entry name" value="Cyclin"/>
    <property type="match status" value="1"/>
</dbReference>
<comment type="caution">
    <text evidence="3">The sequence shown here is derived from an EMBL/GenBank/DDBJ whole genome shotgun (WGS) entry which is preliminary data.</text>
</comment>
<accession>A0A9P6XHJ2</accession>
<evidence type="ECO:0000313" key="4">
    <source>
        <dbReference type="Proteomes" id="UP000716291"/>
    </source>
</evidence>
<dbReference type="Proteomes" id="UP000716291">
    <property type="component" value="Unassembled WGS sequence"/>
</dbReference>
<dbReference type="InterPro" id="IPR023214">
    <property type="entry name" value="HAD_sf"/>
</dbReference>
<dbReference type="Pfam" id="PF00226">
    <property type="entry name" value="DnaJ"/>
    <property type="match status" value="1"/>
</dbReference>
<dbReference type="PANTHER" id="PTHR15615:SF117">
    <property type="entry name" value="PHO85 CYCLIN PHO80"/>
    <property type="match status" value="1"/>
</dbReference>
<dbReference type="SMART" id="SM00271">
    <property type="entry name" value="DnaJ"/>
    <property type="match status" value="1"/>
</dbReference>
<dbReference type="PRINTS" id="PR00625">
    <property type="entry name" value="JDOMAIN"/>
</dbReference>
<dbReference type="SUPFAM" id="SSF46565">
    <property type="entry name" value="Chaperone J-domain"/>
    <property type="match status" value="1"/>
</dbReference>
<dbReference type="Pfam" id="PF13344">
    <property type="entry name" value="Hydrolase_6"/>
    <property type="match status" value="1"/>
</dbReference>
<feature type="region of interest" description="Disordered" evidence="1">
    <location>
        <begin position="297"/>
        <end position="369"/>
    </location>
</feature>
<evidence type="ECO:0000256" key="1">
    <source>
        <dbReference type="SAM" id="MobiDB-lite"/>
    </source>
</evidence>
<evidence type="ECO:0000259" key="2">
    <source>
        <dbReference type="PROSITE" id="PS50076"/>
    </source>
</evidence>
<dbReference type="InterPro" id="IPR025718">
    <property type="entry name" value="SAP30_Sin3-bd"/>
</dbReference>
<protein>
    <recommendedName>
        <fullName evidence="2">J domain-containing protein</fullName>
    </recommendedName>
</protein>
<dbReference type="GO" id="GO:0005634">
    <property type="term" value="C:nucleus"/>
    <property type="evidence" value="ECO:0007669"/>
    <property type="project" value="TreeGrafter"/>
</dbReference>
<dbReference type="Gene3D" id="1.10.472.10">
    <property type="entry name" value="Cyclin-like"/>
    <property type="match status" value="1"/>
</dbReference>
<feature type="region of interest" description="Disordered" evidence="1">
    <location>
        <begin position="1"/>
        <end position="34"/>
    </location>
</feature>
<dbReference type="GO" id="GO:0000307">
    <property type="term" value="C:cyclin-dependent protein kinase holoenzyme complex"/>
    <property type="evidence" value="ECO:0007669"/>
    <property type="project" value="TreeGrafter"/>
</dbReference>
<organism evidence="3 4">
    <name type="scientific">Rhizopus oryzae</name>
    <name type="common">Mucormycosis agent</name>
    <name type="synonym">Rhizopus arrhizus var. delemar</name>
    <dbReference type="NCBI Taxonomy" id="64495"/>
    <lineage>
        <taxon>Eukaryota</taxon>
        <taxon>Fungi</taxon>
        <taxon>Fungi incertae sedis</taxon>
        <taxon>Mucoromycota</taxon>
        <taxon>Mucoromycotina</taxon>
        <taxon>Mucoromycetes</taxon>
        <taxon>Mucorales</taxon>
        <taxon>Mucorineae</taxon>
        <taxon>Rhizopodaceae</taxon>
        <taxon>Rhizopus</taxon>
    </lineage>
</organism>
<keyword evidence="4" id="KW-1185">Reference proteome</keyword>